<accession>A0A7T8GYN6</accession>
<keyword evidence="1" id="KW-0675">Receptor</keyword>
<evidence type="ECO:0000313" key="1">
    <source>
        <dbReference type="EMBL" id="QQP40248.1"/>
    </source>
</evidence>
<sequence length="66" mass="7529">MELKWIPWTGRIQPPSSCSQFGHEKMVRLLLSRGASLKQEDADGHNALEIALLGKKKVCQEQYTFK</sequence>
<dbReference type="SUPFAM" id="SSF48403">
    <property type="entry name" value="Ankyrin repeat"/>
    <property type="match status" value="1"/>
</dbReference>
<protein>
    <submittedName>
        <fullName evidence="1">Transient receptor potential cation channel subfamily A member 1 -like protein</fullName>
    </submittedName>
</protein>
<dbReference type="InterPro" id="IPR036770">
    <property type="entry name" value="Ankyrin_rpt-contain_sf"/>
</dbReference>
<dbReference type="Gene3D" id="1.25.40.20">
    <property type="entry name" value="Ankyrin repeat-containing domain"/>
    <property type="match status" value="1"/>
</dbReference>
<keyword evidence="2" id="KW-1185">Reference proteome</keyword>
<proteinExistence type="predicted"/>
<reference evidence="2" key="1">
    <citation type="submission" date="2021-01" db="EMBL/GenBank/DDBJ databases">
        <title>Caligus Genome Assembly.</title>
        <authorList>
            <person name="Gallardo-Escarate C."/>
        </authorList>
    </citation>
    <scope>NUCLEOTIDE SEQUENCE [LARGE SCALE GENOMIC DNA]</scope>
</reference>
<name>A0A7T8GYN6_CALRO</name>
<dbReference type="Proteomes" id="UP000595437">
    <property type="component" value="Chromosome 9"/>
</dbReference>
<gene>
    <name evidence="1" type="ORF">FKW44_014232</name>
</gene>
<dbReference type="AlphaFoldDB" id="A0A7T8GYN6"/>
<evidence type="ECO:0000313" key="2">
    <source>
        <dbReference type="Proteomes" id="UP000595437"/>
    </source>
</evidence>
<dbReference type="OrthoDB" id="1661883at2759"/>
<organism evidence="1 2">
    <name type="scientific">Caligus rogercresseyi</name>
    <name type="common">Sea louse</name>
    <dbReference type="NCBI Taxonomy" id="217165"/>
    <lineage>
        <taxon>Eukaryota</taxon>
        <taxon>Metazoa</taxon>
        <taxon>Ecdysozoa</taxon>
        <taxon>Arthropoda</taxon>
        <taxon>Crustacea</taxon>
        <taxon>Multicrustacea</taxon>
        <taxon>Hexanauplia</taxon>
        <taxon>Copepoda</taxon>
        <taxon>Siphonostomatoida</taxon>
        <taxon>Caligidae</taxon>
        <taxon>Caligus</taxon>
    </lineage>
</organism>
<dbReference type="EMBL" id="CP045898">
    <property type="protein sequence ID" value="QQP40248.1"/>
    <property type="molecule type" value="Genomic_DNA"/>
</dbReference>